<dbReference type="InterPro" id="IPR046335">
    <property type="entry name" value="LacI/GalR-like_sensor"/>
</dbReference>
<dbReference type="CDD" id="cd01392">
    <property type="entry name" value="HTH_LacI"/>
    <property type="match status" value="1"/>
</dbReference>
<evidence type="ECO:0000313" key="6">
    <source>
        <dbReference type="Proteomes" id="UP001340816"/>
    </source>
</evidence>
<proteinExistence type="predicted"/>
<keyword evidence="3" id="KW-0804">Transcription</keyword>
<keyword evidence="2 5" id="KW-0238">DNA-binding</keyword>
<evidence type="ECO:0000313" key="5">
    <source>
        <dbReference type="EMBL" id="WSD12270.1"/>
    </source>
</evidence>
<evidence type="ECO:0000259" key="4">
    <source>
        <dbReference type="PROSITE" id="PS50932"/>
    </source>
</evidence>
<dbReference type="Proteomes" id="UP001340816">
    <property type="component" value="Chromosome"/>
</dbReference>
<dbReference type="Gene3D" id="1.10.260.40">
    <property type="entry name" value="lambda repressor-like DNA-binding domains"/>
    <property type="match status" value="1"/>
</dbReference>
<dbReference type="Gene3D" id="3.40.50.2300">
    <property type="match status" value="2"/>
</dbReference>
<dbReference type="PROSITE" id="PS50932">
    <property type="entry name" value="HTH_LACI_2"/>
    <property type="match status" value="1"/>
</dbReference>
<dbReference type="InterPro" id="IPR028082">
    <property type="entry name" value="Peripla_BP_I"/>
</dbReference>
<protein>
    <submittedName>
        <fullName evidence="5">LacI family DNA-binding transcriptional regulator</fullName>
    </submittedName>
</protein>
<keyword evidence="1" id="KW-0805">Transcription regulation</keyword>
<dbReference type="InterPro" id="IPR000843">
    <property type="entry name" value="HTH_LacI"/>
</dbReference>
<dbReference type="PANTHER" id="PTHR30146:SF153">
    <property type="entry name" value="LACTOSE OPERON REPRESSOR"/>
    <property type="match status" value="1"/>
</dbReference>
<dbReference type="Pfam" id="PF13377">
    <property type="entry name" value="Peripla_BP_3"/>
    <property type="match status" value="1"/>
</dbReference>
<dbReference type="SMART" id="SM00354">
    <property type="entry name" value="HTH_LACI"/>
    <property type="match status" value="1"/>
</dbReference>
<gene>
    <name evidence="5" type="ORF">OHB35_03085</name>
</gene>
<keyword evidence="6" id="KW-1185">Reference proteome</keyword>
<dbReference type="RefSeq" id="WP_326757716.1">
    <property type="nucleotide sequence ID" value="NZ_CP109135.1"/>
</dbReference>
<dbReference type="PANTHER" id="PTHR30146">
    <property type="entry name" value="LACI-RELATED TRANSCRIPTIONAL REPRESSOR"/>
    <property type="match status" value="1"/>
</dbReference>
<dbReference type="InterPro" id="IPR010982">
    <property type="entry name" value="Lambda_DNA-bd_dom_sf"/>
</dbReference>
<evidence type="ECO:0000256" key="1">
    <source>
        <dbReference type="ARBA" id="ARBA00023015"/>
    </source>
</evidence>
<name>A0ABZ1H1D6_STRPH</name>
<feature type="domain" description="HTH lacI-type" evidence="4">
    <location>
        <begin position="19"/>
        <end position="74"/>
    </location>
</feature>
<dbReference type="SUPFAM" id="SSF53822">
    <property type="entry name" value="Periplasmic binding protein-like I"/>
    <property type="match status" value="1"/>
</dbReference>
<reference evidence="5 6" key="1">
    <citation type="submission" date="2022-10" db="EMBL/GenBank/DDBJ databases">
        <title>The complete genomes of actinobacterial strains from the NBC collection.</title>
        <authorList>
            <person name="Joergensen T.S."/>
            <person name="Alvarez Arevalo M."/>
            <person name="Sterndorff E.B."/>
            <person name="Faurdal D."/>
            <person name="Vuksanovic O."/>
            <person name="Mourched A.-S."/>
            <person name="Charusanti P."/>
            <person name="Shaw S."/>
            <person name="Blin K."/>
            <person name="Weber T."/>
        </authorList>
    </citation>
    <scope>NUCLEOTIDE SEQUENCE [LARGE SCALE GENOMIC DNA]</scope>
    <source>
        <strain evidence="5 6">NBC 01752</strain>
    </source>
</reference>
<sequence length="348" mass="37545">MTGPARSRRNAQYGLLTSIANEVGVSLATVSKVVHRRRDVSEATRARIEALLTEHGYVRAGESDAHRPRQILAVFRDLAGPYTLEVVRGIVESAAEVGVHTTVGTTGRRSIAQWLERCLKLDALGVVIVISTLAEQDQRRILDQRLPVVLVDPLNAPDADIPSIGVTNWHGATTAVQHLIDLGHRRIGMLAGRSSSLAGSARLHGYRAALAEARIPYDPAFVRSTDFDYGEALRAARQVLDRSERPTALFAASDVQALGAMEAARQLGIDVPCELSVMSFDDTLVAAMASPPLSAVRQPFRELGQEATRVLLHLADGKPPATARKELATELIVRMSTAPPKTGPEKSV</sequence>
<evidence type="ECO:0000256" key="3">
    <source>
        <dbReference type="ARBA" id="ARBA00023163"/>
    </source>
</evidence>
<organism evidence="5 6">
    <name type="scientific">Streptomyces phaeochromogenes</name>
    <dbReference type="NCBI Taxonomy" id="1923"/>
    <lineage>
        <taxon>Bacteria</taxon>
        <taxon>Bacillati</taxon>
        <taxon>Actinomycetota</taxon>
        <taxon>Actinomycetes</taxon>
        <taxon>Kitasatosporales</taxon>
        <taxon>Streptomycetaceae</taxon>
        <taxon>Streptomyces</taxon>
        <taxon>Streptomyces phaeochromogenes group</taxon>
    </lineage>
</organism>
<dbReference type="GO" id="GO:0003677">
    <property type="term" value="F:DNA binding"/>
    <property type="evidence" value="ECO:0007669"/>
    <property type="project" value="UniProtKB-KW"/>
</dbReference>
<accession>A0ABZ1H1D6</accession>
<dbReference type="SUPFAM" id="SSF47413">
    <property type="entry name" value="lambda repressor-like DNA-binding domains"/>
    <property type="match status" value="1"/>
</dbReference>
<dbReference type="EMBL" id="CP109135">
    <property type="protein sequence ID" value="WSD12270.1"/>
    <property type="molecule type" value="Genomic_DNA"/>
</dbReference>
<evidence type="ECO:0000256" key="2">
    <source>
        <dbReference type="ARBA" id="ARBA00023125"/>
    </source>
</evidence>
<dbReference type="Pfam" id="PF00356">
    <property type="entry name" value="LacI"/>
    <property type="match status" value="1"/>
</dbReference>